<dbReference type="Proteomes" id="UP000092154">
    <property type="component" value="Unassembled WGS sequence"/>
</dbReference>
<dbReference type="InParanoid" id="A0A1B7MDW2"/>
<keyword evidence="1" id="KW-0472">Membrane</keyword>
<evidence type="ECO:0000256" key="1">
    <source>
        <dbReference type="SAM" id="Phobius"/>
    </source>
</evidence>
<proteinExistence type="predicted"/>
<keyword evidence="1" id="KW-1133">Transmembrane helix</keyword>
<protein>
    <submittedName>
        <fullName evidence="2">Uncharacterized protein</fullName>
    </submittedName>
</protein>
<organism evidence="2 3">
    <name type="scientific">Rhizopogon vinicolor AM-OR11-026</name>
    <dbReference type="NCBI Taxonomy" id="1314800"/>
    <lineage>
        <taxon>Eukaryota</taxon>
        <taxon>Fungi</taxon>
        <taxon>Dikarya</taxon>
        <taxon>Basidiomycota</taxon>
        <taxon>Agaricomycotina</taxon>
        <taxon>Agaricomycetes</taxon>
        <taxon>Agaricomycetidae</taxon>
        <taxon>Boletales</taxon>
        <taxon>Suillineae</taxon>
        <taxon>Rhizopogonaceae</taxon>
        <taxon>Rhizopogon</taxon>
    </lineage>
</organism>
<evidence type="ECO:0000313" key="2">
    <source>
        <dbReference type="EMBL" id="OAX30803.1"/>
    </source>
</evidence>
<evidence type="ECO:0000313" key="3">
    <source>
        <dbReference type="Proteomes" id="UP000092154"/>
    </source>
</evidence>
<accession>A0A1B7MDW2</accession>
<sequence length="96" mass="10824">MHAMERHCGPPALQQQTELRRELRVPSTLLSNCLDSQNGTKVKSPVKDSWRLSNIQRQHPCLSFIFSFAGFHLVSFASGLVFVPRLVFGRVGGWKS</sequence>
<keyword evidence="3" id="KW-1185">Reference proteome</keyword>
<dbReference type="AlphaFoldDB" id="A0A1B7MDW2"/>
<keyword evidence="1" id="KW-0812">Transmembrane</keyword>
<gene>
    <name evidence="2" type="ORF">K503DRAFT_165833</name>
</gene>
<reference evidence="2 3" key="1">
    <citation type="submission" date="2016-06" db="EMBL/GenBank/DDBJ databases">
        <title>Comparative genomics of the ectomycorrhizal sister species Rhizopogon vinicolor and Rhizopogon vesiculosus (Basidiomycota: Boletales) reveals a divergence of the mating type B locus.</title>
        <authorList>
            <consortium name="DOE Joint Genome Institute"/>
            <person name="Mujic A.B."/>
            <person name="Kuo A."/>
            <person name="Tritt A."/>
            <person name="Lipzen A."/>
            <person name="Chen C."/>
            <person name="Johnson J."/>
            <person name="Sharma A."/>
            <person name="Barry K."/>
            <person name="Grigoriev I.V."/>
            <person name="Spatafora J.W."/>
        </authorList>
    </citation>
    <scope>NUCLEOTIDE SEQUENCE [LARGE SCALE GENOMIC DNA]</scope>
    <source>
        <strain evidence="2 3">AM-OR11-026</strain>
    </source>
</reference>
<feature type="transmembrane region" description="Helical" evidence="1">
    <location>
        <begin position="61"/>
        <end position="83"/>
    </location>
</feature>
<dbReference type="EMBL" id="KV449907">
    <property type="protein sequence ID" value="OAX30803.1"/>
    <property type="molecule type" value="Genomic_DNA"/>
</dbReference>
<name>A0A1B7MDW2_9AGAM</name>